<comment type="caution">
    <text evidence="8">The sequence shown here is derived from an EMBL/GenBank/DDBJ whole genome shotgun (WGS) entry which is preliminary data.</text>
</comment>
<gene>
    <name evidence="8" type="ORF">QIS96_10555</name>
</gene>
<proteinExistence type="inferred from homology"/>
<evidence type="ECO:0000256" key="5">
    <source>
        <dbReference type="SAM" id="SignalP"/>
    </source>
</evidence>
<feature type="region of interest" description="Disordered" evidence="4">
    <location>
        <begin position="860"/>
        <end position="901"/>
    </location>
</feature>
<dbReference type="EMBL" id="JASCIQ010000009">
    <property type="protein sequence ID" value="MDI3404259.1"/>
    <property type="molecule type" value="Genomic_DNA"/>
</dbReference>
<dbReference type="PROSITE" id="PS52009">
    <property type="entry name" value="GH84"/>
    <property type="match status" value="1"/>
</dbReference>
<dbReference type="Gene3D" id="2.60.120.260">
    <property type="entry name" value="Galactose-binding domain-like"/>
    <property type="match status" value="1"/>
</dbReference>
<dbReference type="Gene3D" id="3.30.379.10">
    <property type="entry name" value="Chitobiase/beta-hexosaminidase domain 2-like"/>
    <property type="match status" value="1"/>
</dbReference>
<feature type="domain" description="GH84" evidence="7">
    <location>
        <begin position="220"/>
        <end position="500"/>
    </location>
</feature>
<dbReference type="PROSITE" id="PS50022">
    <property type="entry name" value="FA58C_3"/>
    <property type="match status" value="1"/>
</dbReference>
<dbReference type="Pfam" id="PF21774">
    <property type="entry name" value="NagJ_C"/>
    <property type="match status" value="1"/>
</dbReference>
<reference evidence="8 9" key="1">
    <citation type="submission" date="2023-05" db="EMBL/GenBank/DDBJ databases">
        <title>Draft genome sequence of Streptomyces sp. B-S-A6 isolated from a cave soil in Thailand.</title>
        <authorList>
            <person name="Chamroensaksri N."/>
            <person name="Muangham S."/>
        </authorList>
    </citation>
    <scope>NUCLEOTIDE SEQUENCE [LARGE SCALE GENOMIC DNA]</scope>
    <source>
        <strain evidence="8 9">B-S-A6</strain>
    </source>
</reference>
<feature type="compositionally biased region" description="Basic and acidic residues" evidence="4">
    <location>
        <begin position="666"/>
        <end position="680"/>
    </location>
</feature>
<dbReference type="PANTHER" id="PTHR13170">
    <property type="entry name" value="O-GLCNACASE"/>
    <property type="match status" value="1"/>
</dbReference>
<evidence type="ECO:0000259" key="6">
    <source>
        <dbReference type="PROSITE" id="PS50022"/>
    </source>
</evidence>
<evidence type="ECO:0000259" key="7">
    <source>
        <dbReference type="PROSITE" id="PS52009"/>
    </source>
</evidence>
<dbReference type="InterPro" id="IPR011496">
    <property type="entry name" value="O-GlcNAcase_cat"/>
</dbReference>
<protein>
    <submittedName>
        <fullName evidence="8">Beta-N-acetylglucosaminidase domain-containing protein</fullName>
    </submittedName>
</protein>
<dbReference type="Pfam" id="PF07555">
    <property type="entry name" value="NAGidase"/>
    <property type="match status" value="1"/>
</dbReference>
<feature type="compositionally biased region" description="Polar residues" evidence="4">
    <location>
        <begin position="31"/>
        <end position="42"/>
    </location>
</feature>
<dbReference type="SUPFAM" id="SSF55545">
    <property type="entry name" value="beta-N-acetylhexosaminidase-like domain"/>
    <property type="match status" value="1"/>
</dbReference>
<keyword evidence="1 3" id="KW-0378">Hydrolase</keyword>
<dbReference type="InterPro" id="IPR008979">
    <property type="entry name" value="Galactose-bd-like_sf"/>
</dbReference>
<organism evidence="8 9">
    <name type="scientific">Streptomyces cavernicola</name>
    <dbReference type="NCBI Taxonomy" id="3043613"/>
    <lineage>
        <taxon>Bacteria</taxon>
        <taxon>Bacillati</taxon>
        <taxon>Actinomycetota</taxon>
        <taxon>Actinomycetes</taxon>
        <taxon>Kitasatosporales</taxon>
        <taxon>Streptomycetaceae</taxon>
        <taxon>Streptomyces</taxon>
    </lineage>
</organism>
<dbReference type="InterPro" id="IPR029018">
    <property type="entry name" value="Hex-like_dom2"/>
</dbReference>
<dbReference type="Gene3D" id="3.20.20.80">
    <property type="entry name" value="Glycosidases"/>
    <property type="match status" value="1"/>
</dbReference>
<keyword evidence="2 3" id="KW-0326">Glycosidase</keyword>
<feature type="chain" id="PRO_5045722653" evidence="5">
    <location>
        <begin position="30"/>
        <end position="994"/>
    </location>
</feature>
<name>A0ABT6S8Q1_9ACTN</name>
<evidence type="ECO:0000256" key="4">
    <source>
        <dbReference type="SAM" id="MobiDB-lite"/>
    </source>
</evidence>
<feature type="active site" description="Proton donor" evidence="3">
    <location>
        <position position="335"/>
    </location>
</feature>
<dbReference type="InterPro" id="IPR017853">
    <property type="entry name" value="GH"/>
</dbReference>
<dbReference type="SUPFAM" id="SSF140657">
    <property type="entry name" value="Hyaluronidase post-catalytic domain-like"/>
    <property type="match status" value="1"/>
</dbReference>
<dbReference type="SUPFAM" id="SSF49785">
    <property type="entry name" value="Galactose-binding domain-like"/>
    <property type="match status" value="1"/>
</dbReference>
<sequence>MQVRRRKRAAAIAAAVIGGLIGGAPGALAATPQQAVTEPDTPTTDRESDGALPQVWPRPQQARVGGPPVRIGEQVYVVTDERADRYAVDVLRTLLRDAGARRVTEVDAGAKLPAGAFVVRAGEAGGGGRSGAAVALRALRSADRADLPQGGYRLAVGEVAGRPTVALEGVGEDGLFHGVQTLRQLIREAETKTGTSTSTSTSTRTSTVPGVRVRDWPGTGVRGLAESFYGTPWTREQRLEQLDFMGRTKLNRYVYAPGDDPYRQARWREPYPAGQRADFRALAERAERNHVTLTWAVSPGQAMCLSSEDDLKALLRKVDSMWALGVRAFQLQFQDVSYSEWHCDADAETYGSGPEAAATAQAKVAGALAAHLRKRHERAAPLTLMPTEYFQDGATEYREALAGKLDDQVQVAWTGVGVVPKTITGRELAGAREAFGHPLVTMDNYPVNDYAQDRIFLGPYMGREPGVATGSAALLANAMEQPVASRIPLFTAADFAWNPKAYRPQESWRAAVADAAESAGGDAKRRAAVRALAGNTASSVLGADESAYLRPLMDAFWRERAGGDRRRTEAAGQRLRDAFTVLRETPQRLRDTDLGAEVGPWAEQLGRYGAAGEAAVDMLLAQVRSDGARAWQHRRDLDAAREDVRAGRATVGKGVLGPFLDKAASESERWTGTAEERGEVSEDDTSYTVRLPRPRPIEAVTAVTEPGARGTVQAHVPGEGWRTLGRLTDEGWTETAAKGLKADAVRVTSAARHVVPWFADGAEAAFELSRSEADAEIGGPAQRVTAELTARRPADVQARLTARAPRGVEVRVPREAKVPRGTDVTVPVEITVPAGTPAGSYAVPVSYGGETRILTVRAHPRTGGPDLVRGAKASSSGDETRDFPARAAADGDPETRWSSPAEDDAWWQAEFERPVRLGKVALRWQDAYASAYRVRVSEDGEEWRTAAEVRDGRGGRETVHMDEPDVRFVRIEGEKRGTRFGYSLWDVQAYAVRD</sequence>
<feature type="domain" description="F5/8 type C" evidence="6">
    <location>
        <begin position="857"/>
        <end position="992"/>
    </location>
</feature>
<dbReference type="Pfam" id="PF00754">
    <property type="entry name" value="F5_F8_type_C"/>
    <property type="match status" value="1"/>
</dbReference>
<dbReference type="Gene3D" id="1.20.58.460">
    <property type="entry name" value="Hyaluronidase post-catalytic domain-like"/>
    <property type="match status" value="1"/>
</dbReference>
<feature type="compositionally biased region" description="Low complexity" evidence="4">
    <location>
        <begin position="192"/>
        <end position="207"/>
    </location>
</feature>
<evidence type="ECO:0000256" key="2">
    <source>
        <dbReference type="ARBA" id="ARBA00023295"/>
    </source>
</evidence>
<feature type="region of interest" description="Disordered" evidence="4">
    <location>
        <begin position="31"/>
        <end position="67"/>
    </location>
</feature>
<feature type="signal peptide" evidence="5">
    <location>
        <begin position="1"/>
        <end position="29"/>
    </location>
</feature>
<comment type="similarity">
    <text evidence="3">Belongs to the glycosyl hydrolase 84 family.</text>
</comment>
<dbReference type="RefSeq" id="WP_282542214.1">
    <property type="nucleotide sequence ID" value="NZ_JASCIQ010000009.1"/>
</dbReference>
<dbReference type="InterPro" id="IPR049019">
    <property type="entry name" value="NagJ-like_helical"/>
</dbReference>
<dbReference type="InterPro" id="IPR000421">
    <property type="entry name" value="FA58C"/>
</dbReference>
<dbReference type="SUPFAM" id="SSF51445">
    <property type="entry name" value="(Trans)glycosidases"/>
    <property type="match status" value="1"/>
</dbReference>
<evidence type="ECO:0000256" key="1">
    <source>
        <dbReference type="ARBA" id="ARBA00022801"/>
    </source>
</evidence>
<evidence type="ECO:0000313" key="9">
    <source>
        <dbReference type="Proteomes" id="UP001223978"/>
    </source>
</evidence>
<evidence type="ECO:0000313" key="8">
    <source>
        <dbReference type="EMBL" id="MDI3404259.1"/>
    </source>
</evidence>
<dbReference type="Proteomes" id="UP001223978">
    <property type="component" value="Unassembled WGS sequence"/>
</dbReference>
<dbReference type="PANTHER" id="PTHR13170:SF16">
    <property type="entry name" value="PROTEIN O-GLCNACASE"/>
    <property type="match status" value="1"/>
</dbReference>
<accession>A0ABT6S8Q1</accession>
<dbReference type="InterPro" id="IPR051822">
    <property type="entry name" value="Glycosyl_Hydrolase_84"/>
</dbReference>
<feature type="region of interest" description="Disordered" evidence="4">
    <location>
        <begin position="189"/>
        <end position="215"/>
    </location>
</feature>
<evidence type="ECO:0000256" key="3">
    <source>
        <dbReference type="PROSITE-ProRule" id="PRU01353"/>
    </source>
</evidence>
<dbReference type="Pfam" id="PF02838">
    <property type="entry name" value="Glyco_hydro_20b"/>
    <property type="match status" value="1"/>
</dbReference>
<keyword evidence="9" id="KW-1185">Reference proteome</keyword>
<feature type="region of interest" description="Disordered" evidence="4">
    <location>
        <begin position="666"/>
        <end position="686"/>
    </location>
</feature>
<keyword evidence="5" id="KW-0732">Signal</keyword>
<dbReference type="InterPro" id="IPR015882">
    <property type="entry name" value="HEX_bac_N"/>
</dbReference>